<proteinExistence type="predicted"/>
<dbReference type="Pfam" id="PF24275">
    <property type="entry name" value="NttA"/>
    <property type="match status" value="1"/>
</dbReference>
<protein>
    <recommendedName>
        <fullName evidence="3">T2SS substrate NttA domain-containing protein</fullName>
    </recommendedName>
</protein>
<dbReference type="Proteomes" id="UP000054921">
    <property type="component" value="Unassembled WGS sequence"/>
</dbReference>
<dbReference type="AlphaFoldDB" id="A0A0W0S8T9"/>
<feature type="compositionally biased region" description="Low complexity" evidence="1">
    <location>
        <begin position="29"/>
        <end position="62"/>
    </location>
</feature>
<accession>A0A0W0S8T9</accession>
<evidence type="ECO:0000313" key="4">
    <source>
        <dbReference type="EMBL" id="KTC79754.1"/>
    </source>
</evidence>
<dbReference type="EMBL" id="LR134173">
    <property type="protein sequence ID" value="VEB37906.1"/>
    <property type="molecule type" value="Genomic_DNA"/>
</dbReference>
<dbReference type="PATRIC" id="fig|28084.5.peg.1922"/>
<evidence type="ECO:0000313" key="7">
    <source>
        <dbReference type="Proteomes" id="UP000277577"/>
    </source>
</evidence>
<organism evidence="4 6">
    <name type="scientific">Legionella cherrii</name>
    <dbReference type="NCBI Taxonomy" id="28084"/>
    <lineage>
        <taxon>Bacteria</taxon>
        <taxon>Pseudomonadati</taxon>
        <taxon>Pseudomonadota</taxon>
        <taxon>Gammaproteobacteria</taxon>
        <taxon>Legionellales</taxon>
        <taxon>Legionellaceae</taxon>
        <taxon>Legionella</taxon>
    </lineage>
</organism>
<evidence type="ECO:0000259" key="3">
    <source>
        <dbReference type="Pfam" id="PF24275"/>
    </source>
</evidence>
<gene>
    <name evidence="4" type="ORF">Lche_1774</name>
    <name evidence="5" type="ORF">NCTC11976_02455</name>
</gene>
<feature type="region of interest" description="Disordered" evidence="1">
    <location>
        <begin position="25"/>
        <end position="62"/>
    </location>
</feature>
<dbReference type="Proteomes" id="UP000277577">
    <property type="component" value="Chromosome"/>
</dbReference>
<keyword evidence="7" id="KW-1185">Reference proteome</keyword>
<feature type="signal peptide" evidence="2">
    <location>
        <begin position="1"/>
        <end position="24"/>
    </location>
</feature>
<evidence type="ECO:0000256" key="2">
    <source>
        <dbReference type="SAM" id="SignalP"/>
    </source>
</evidence>
<evidence type="ECO:0000313" key="5">
    <source>
        <dbReference type="EMBL" id="VEB37906.1"/>
    </source>
</evidence>
<dbReference type="STRING" id="28084.Lche_1774"/>
<name>A0A0W0S8T9_9GAMM</name>
<evidence type="ECO:0000313" key="6">
    <source>
        <dbReference type="Proteomes" id="UP000054921"/>
    </source>
</evidence>
<evidence type="ECO:0000256" key="1">
    <source>
        <dbReference type="SAM" id="MobiDB-lite"/>
    </source>
</evidence>
<dbReference type="InterPro" id="IPR056212">
    <property type="entry name" value="NttA"/>
</dbReference>
<keyword evidence="2" id="KW-0732">Signal</keyword>
<sequence length="158" mass="16926">MTKQLQAALYIFLGCTLISFTSNAEDTSKSTSTGTTTGTGTSTSTSTSTTTNTNGAASSDSSMEISKDSWLKSVTPLLPDLICKGFENDPQLKKRLDDIKMNYDKCIAAIPESVSKCQQQLYGSIPDKINNDSAAVWGKSLGECIGKDFALKYLIPKS</sequence>
<feature type="domain" description="T2SS substrate NttA" evidence="3">
    <location>
        <begin position="64"/>
        <end position="157"/>
    </location>
</feature>
<reference evidence="5 7" key="2">
    <citation type="submission" date="2018-12" db="EMBL/GenBank/DDBJ databases">
        <authorList>
            <consortium name="Pathogen Informatics"/>
        </authorList>
    </citation>
    <scope>NUCLEOTIDE SEQUENCE [LARGE SCALE GENOMIC DNA]</scope>
    <source>
        <strain evidence="5 7">NCTC11976</strain>
    </source>
</reference>
<feature type="chain" id="PRO_5030019478" description="T2SS substrate NttA domain-containing protein" evidence="2">
    <location>
        <begin position="25"/>
        <end position="158"/>
    </location>
</feature>
<dbReference type="EMBL" id="LNXW01000013">
    <property type="protein sequence ID" value="KTC79754.1"/>
    <property type="molecule type" value="Genomic_DNA"/>
</dbReference>
<dbReference type="OrthoDB" id="5640576at2"/>
<dbReference type="PROSITE" id="PS51257">
    <property type="entry name" value="PROKAR_LIPOPROTEIN"/>
    <property type="match status" value="1"/>
</dbReference>
<reference evidence="4 6" key="1">
    <citation type="submission" date="2015-11" db="EMBL/GenBank/DDBJ databases">
        <title>Genomic analysis of 38 Legionella species identifies large and diverse effector repertoires.</title>
        <authorList>
            <person name="Burstein D."/>
            <person name="Amaro F."/>
            <person name="Zusman T."/>
            <person name="Lifshitz Z."/>
            <person name="Cohen O."/>
            <person name="Gilbert J.A."/>
            <person name="Pupko T."/>
            <person name="Shuman H.A."/>
            <person name="Segal G."/>
        </authorList>
    </citation>
    <scope>NUCLEOTIDE SEQUENCE [LARGE SCALE GENOMIC DNA]</scope>
    <source>
        <strain evidence="4 6">ORW</strain>
    </source>
</reference>
<dbReference type="RefSeq" id="WP_028380376.1">
    <property type="nucleotide sequence ID" value="NZ_CAAAIT010000001.1"/>
</dbReference>